<dbReference type="InterPro" id="IPR003439">
    <property type="entry name" value="ABC_transporter-like_ATP-bd"/>
</dbReference>
<comment type="caution">
    <text evidence="11">The sequence shown here is derived from an EMBL/GenBank/DDBJ whole genome shotgun (WGS) entry which is preliminary data.</text>
</comment>
<evidence type="ECO:0000256" key="4">
    <source>
        <dbReference type="ARBA" id="ARBA00022475"/>
    </source>
</evidence>
<dbReference type="OrthoDB" id="9784450at2"/>
<dbReference type="InterPro" id="IPR017871">
    <property type="entry name" value="ABC_transporter-like_CS"/>
</dbReference>
<dbReference type="Proteomes" id="UP000194968">
    <property type="component" value="Unassembled WGS sequence"/>
</dbReference>
<keyword evidence="3" id="KW-0813">Transport</keyword>
<dbReference type="PROSITE" id="PS00211">
    <property type="entry name" value="ABC_TRANSPORTER_1"/>
    <property type="match status" value="1"/>
</dbReference>
<dbReference type="PANTHER" id="PTHR43297">
    <property type="entry name" value="OLIGOPEPTIDE TRANSPORT ATP-BINDING PROTEIN APPD"/>
    <property type="match status" value="1"/>
</dbReference>
<dbReference type="EMBL" id="NASK01000096">
    <property type="protein sequence ID" value="OTQ49378.1"/>
    <property type="molecule type" value="Genomic_DNA"/>
</dbReference>
<reference evidence="11 12" key="1">
    <citation type="submission" date="2017-03" db="EMBL/GenBank/DDBJ databases">
        <title>Comparative genomics of honeybee gut symbionts reveal geographically distinct and subgroup specific antibiotic resistance.</title>
        <authorList>
            <person name="Ludvigsen J."/>
            <person name="Porcellato D."/>
            <person name="Labee-Lund T.M."/>
            <person name="Amdam G.V."/>
            <person name="Rudi K."/>
        </authorList>
    </citation>
    <scope>NUCLEOTIDE SEQUENCE [LARGE SCALE GENOMIC DNA]</scope>
    <source>
        <strain evidence="11 12">A-4-12</strain>
    </source>
</reference>
<dbReference type="PANTHER" id="PTHR43297:SF14">
    <property type="entry name" value="ATPASE AAA-TYPE CORE DOMAIN-CONTAINING PROTEIN"/>
    <property type="match status" value="1"/>
</dbReference>
<evidence type="ECO:0000313" key="11">
    <source>
        <dbReference type="EMBL" id="OTQ49378.1"/>
    </source>
</evidence>
<dbReference type="SUPFAM" id="SSF52540">
    <property type="entry name" value="P-loop containing nucleoside triphosphate hydrolases"/>
    <property type="match status" value="1"/>
</dbReference>
<evidence type="ECO:0000256" key="1">
    <source>
        <dbReference type="ARBA" id="ARBA00004417"/>
    </source>
</evidence>
<comment type="similarity">
    <text evidence="2">Belongs to the ABC transporter superfamily.</text>
</comment>
<keyword evidence="9" id="KW-0472">Membrane</keyword>
<evidence type="ECO:0000256" key="9">
    <source>
        <dbReference type="ARBA" id="ARBA00023136"/>
    </source>
</evidence>
<dbReference type="GO" id="GO:0016887">
    <property type="term" value="F:ATP hydrolysis activity"/>
    <property type="evidence" value="ECO:0007669"/>
    <property type="project" value="InterPro"/>
</dbReference>
<dbReference type="GO" id="GO:0005886">
    <property type="term" value="C:plasma membrane"/>
    <property type="evidence" value="ECO:0007669"/>
    <property type="project" value="UniProtKB-SubCell"/>
</dbReference>
<gene>
    <name evidence="11" type="ORF">B6D06_07190</name>
</gene>
<dbReference type="CDD" id="cd03257">
    <property type="entry name" value="ABC_NikE_OppD_transporters"/>
    <property type="match status" value="1"/>
</dbReference>
<keyword evidence="8" id="KW-1278">Translocase</keyword>
<keyword evidence="5" id="KW-0997">Cell inner membrane</keyword>
<accession>A0A242NU47</accession>
<dbReference type="RefSeq" id="WP_065651178.1">
    <property type="nucleotide sequence ID" value="NZ_CP132382.1"/>
</dbReference>
<evidence type="ECO:0000259" key="10">
    <source>
        <dbReference type="PROSITE" id="PS50893"/>
    </source>
</evidence>
<sequence>MSSSLLEVNKLTVTLDNGNKLLDDVSFKINRHSCLGIVGESGSGKSLTCKAIIGLLEPYFDVSGQILFRPHQAKLTLANNGDLLQQNKQTLKQIRGKVISIILQHPMSAFDPLYCIGKQVVETLQAHQDINKKQAMTKALEMIENIGLNNPQEIYKKYPHQLSGGMLQRIMIGLALMLEPELIIADEPTTALDSISQFHILKMFTEIKQNSKTTVIFISHDLGVIHHIADDIIVMNKGKIVESGSREQIFYHPQHDYTRYLIDTRKQLLNKFNAIIGFNNPNLITETT</sequence>
<dbReference type="InterPro" id="IPR003593">
    <property type="entry name" value="AAA+_ATPase"/>
</dbReference>
<evidence type="ECO:0000256" key="6">
    <source>
        <dbReference type="ARBA" id="ARBA00022741"/>
    </source>
</evidence>
<evidence type="ECO:0000256" key="3">
    <source>
        <dbReference type="ARBA" id="ARBA00022448"/>
    </source>
</evidence>
<dbReference type="GeneID" id="99744969"/>
<name>A0A242NU47_9GAMM</name>
<organism evidence="11 12">
    <name type="scientific">Gilliamella apis</name>
    <dbReference type="NCBI Taxonomy" id="1970738"/>
    <lineage>
        <taxon>Bacteria</taxon>
        <taxon>Pseudomonadati</taxon>
        <taxon>Pseudomonadota</taxon>
        <taxon>Gammaproteobacteria</taxon>
        <taxon>Orbales</taxon>
        <taxon>Orbaceae</taxon>
        <taxon>Gilliamella</taxon>
    </lineage>
</organism>
<dbReference type="GO" id="GO:0005524">
    <property type="term" value="F:ATP binding"/>
    <property type="evidence" value="ECO:0007669"/>
    <property type="project" value="UniProtKB-KW"/>
</dbReference>
<evidence type="ECO:0000256" key="5">
    <source>
        <dbReference type="ARBA" id="ARBA00022519"/>
    </source>
</evidence>
<evidence type="ECO:0000313" key="12">
    <source>
        <dbReference type="Proteomes" id="UP000194968"/>
    </source>
</evidence>
<dbReference type="AlphaFoldDB" id="A0A242NU47"/>
<dbReference type="InterPro" id="IPR050388">
    <property type="entry name" value="ABC_Ni/Peptide_Import"/>
</dbReference>
<dbReference type="SMART" id="SM00382">
    <property type="entry name" value="AAA"/>
    <property type="match status" value="1"/>
</dbReference>
<keyword evidence="7 11" id="KW-0067">ATP-binding</keyword>
<dbReference type="InterPro" id="IPR027417">
    <property type="entry name" value="P-loop_NTPase"/>
</dbReference>
<feature type="domain" description="ABC transporter" evidence="10">
    <location>
        <begin position="6"/>
        <end position="262"/>
    </location>
</feature>
<evidence type="ECO:0000256" key="7">
    <source>
        <dbReference type="ARBA" id="ARBA00022840"/>
    </source>
</evidence>
<comment type="subcellular location">
    <subcellularLocation>
        <location evidence="1">Cell inner membrane</location>
        <topology evidence="1">Peripheral membrane protein</topology>
    </subcellularLocation>
</comment>
<protein>
    <submittedName>
        <fullName evidence="11">ABC transporter ATP-binding protein</fullName>
    </submittedName>
</protein>
<proteinExistence type="inferred from homology"/>
<dbReference type="Gene3D" id="3.40.50.300">
    <property type="entry name" value="P-loop containing nucleotide triphosphate hydrolases"/>
    <property type="match status" value="1"/>
</dbReference>
<keyword evidence="6" id="KW-0547">Nucleotide-binding</keyword>
<keyword evidence="4" id="KW-1003">Cell membrane</keyword>
<dbReference type="Pfam" id="PF00005">
    <property type="entry name" value="ABC_tran"/>
    <property type="match status" value="1"/>
</dbReference>
<dbReference type="PROSITE" id="PS50893">
    <property type="entry name" value="ABC_TRANSPORTER_2"/>
    <property type="match status" value="1"/>
</dbReference>
<evidence type="ECO:0000256" key="2">
    <source>
        <dbReference type="ARBA" id="ARBA00005417"/>
    </source>
</evidence>
<evidence type="ECO:0000256" key="8">
    <source>
        <dbReference type="ARBA" id="ARBA00022967"/>
    </source>
</evidence>